<sequence>MQQNKQLPDIANTRTPSVTNGLRWVGMEAIAVPVTLSSDTGTEQTVAAKGNLYVSLDDPGAKGIHMSRLHRRLNQLAGKLCDKAQLDALLNDMVSSQGPISKSAKFDLSFDLCLAKPSLLSNETGFQSYNVTITGEHHQGVNSYRLALTVPYSSTCPCSAALSRQLLAGAIDSQFSGEQIDKQDLLAWVETTSVATPHSQRSYAYLNLVLSDQNWPSLLSLITQIETTLATPVQTMVKRSDEQEFARLNAENLMFCEDAARKLKTMLEQCTWVKDYTFKVEHQESLHAHNAVVIDTKYNPIAERVFDL</sequence>
<organism evidence="3 4">
    <name type="scientific">Gilvimarinus xylanilyticus</name>
    <dbReference type="NCBI Taxonomy" id="2944139"/>
    <lineage>
        <taxon>Bacteria</taxon>
        <taxon>Pseudomonadati</taxon>
        <taxon>Pseudomonadota</taxon>
        <taxon>Gammaproteobacteria</taxon>
        <taxon>Cellvibrionales</taxon>
        <taxon>Cellvibrionaceae</taxon>
        <taxon>Gilvimarinus</taxon>
    </lineage>
</organism>
<reference evidence="3" key="2">
    <citation type="submission" date="2023-01" db="EMBL/GenBank/DDBJ databases">
        <title>Gilvimarinus xylanilyticus HB14 isolated from Caulerpa lentillifera aquaculture base in Hainan, China.</title>
        <authorList>
            <person name="Zhang Y.-J."/>
        </authorList>
    </citation>
    <scope>NUCLEOTIDE SEQUENCE</scope>
    <source>
        <strain evidence="3">HB14</strain>
    </source>
</reference>
<dbReference type="Proteomes" id="UP001139319">
    <property type="component" value="Unassembled WGS sequence"/>
</dbReference>
<dbReference type="AlphaFoldDB" id="A0A9X2I179"/>
<dbReference type="HAMAP" id="MF_01527_B">
    <property type="entry name" value="GTP_cyclohydrol_B"/>
    <property type="match status" value="1"/>
</dbReference>
<dbReference type="EMBL" id="JAMFTH010000007">
    <property type="protein sequence ID" value="MCP8900774.1"/>
    <property type="molecule type" value="Genomic_DNA"/>
</dbReference>
<comment type="similarity">
    <text evidence="2">Belongs to the GTP cyclohydrolase IV family.</text>
</comment>
<evidence type="ECO:0000256" key="2">
    <source>
        <dbReference type="HAMAP-Rule" id="MF_01527"/>
    </source>
</evidence>
<accession>A0A9X2I179</accession>
<dbReference type="Gene3D" id="3.10.270.10">
    <property type="entry name" value="Urate Oxidase"/>
    <property type="match status" value="1"/>
</dbReference>
<dbReference type="NCBIfam" id="NF010200">
    <property type="entry name" value="PRK13674.1-1"/>
    <property type="match status" value="1"/>
</dbReference>
<protein>
    <recommendedName>
        <fullName evidence="2">GTP cyclohydrolase FolE2</fullName>
        <ecNumber evidence="2">3.5.4.16</ecNumber>
    </recommendedName>
</protein>
<comment type="catalytic activity">
    <reaction evidence="2">
        <text>GTP + H2O = 7,8-dihydroneopterin 3'-triphosphate + formate + H(+)</text>
        <dbReference type="Rhea" id="RHEA:17473"/>
        <dbReference type="ChEBI" id="CHEBI:15377"/>
        <dbReference type="ChEBI" id="CHEBI:15378"/>
        <dbReference type="ChEBI" id="CHEBI:15740"/>
        <dbReference type="ChEBI" id="CHEBI:37565"/>
        <dbReference type="ChEBI" id="CHEBI:58462"/>
        <dbReference type="EC" id="3.5.4.16"/>
    </reaction>
</comment>
<dbReference type="PANTHER" id="PTHR36445:SF1">
    <property type="entry name" value="GTP CYCLOHYDROLASE MPTA"/>
    <property type="match status" value="1"/>
</dbReference>
<evidence type="ECO:0000313" key="3">
    <source>
        <dbReference type="EMBL" id="MCP8900774.1"/>
    </source>
</evidence>
<gene>
    <name evidence="2 3" type="primary">folE2</name>
    <name evidence="3" type="ORF">M6D89_15805</name>
</gene>
<dbReference type="InterPro" id="IPR003801">
    <property type="entry name" value="GTP_cyclohydrolase_FolE2/MptA"/>
</dbReference>
<dbReference type="InterPro" id="IPR022838">
    <property type="entry name" value="GTP_cyclohydrolase_FolE2"/>
</dbReference>
<dbReference type="EC" id="3.5.4.16" evidence="2"/>
<dbReference type="GO" id="GO:0003934">
    <property type="term" value="F:GTP cyclohydrolase I activity"/>
    <property type="evidence" value="ECO:0007669"/>
    <property type="project" value="UniProtKB-UniRule"/>
</dbReference>
<reference evidence="3" key="1">
    <citation type="submission" date="2022-05" db="EMBL/GenBank/DDBJ databases">
        <authorList>
            <person name="Sun H.-N."/>
        </authorList>
    </citation>
    <scope>NUCLEOTIDE SEQUENCE</scope>
    <source>
        <strain evidence="3">HB14</strain>
    </source>
</reference>
<keyword evidence="1 2" id="KW-0378">Hydrolase</keyword>
<name>A0A9X2I179_9GAMM</name>
<comment type="function">
    <text evidence="2">Converts GTP to 7,8-dihydroneopterin triphosphate.</text>
</comment>
<dbReference type="Pfam" id="PF02649">
    <property type="entry name" value="GCHY-1"/>
    <property type="match status" value="1"/>
</dbReference>
<dbReference type="PANTHER" id="PTHR36445">
    <property type="entry name" value="GTP CYCLOHYDROLASE MPTA"/>
    <property type="match status" value="1"/>
</dbReference>
<keyword evidence="4" id="KW-1185">Reference proteome</keyword>
<proteinExistence type="inferred from homology"/>
<evidence type="ECO:0000313" key="4">
    <source>
        <dbReference type="Proteomes" id="UP001139319"/>
    </source>
</evidence>
<comment type="pathway">
    <text evidence="2">Cofactor biosynthesis; 7,8-dihydroneopterin triphosphate biosynthesis; 7,8-dihydroneopterin triphosphate from GTP: step 1/1.</text>
</comment>
<comment type="caution">
    <text evidence="3">The sequence shown here is derived from an EMBL/GenBank/DDBJ whole genome shotgun (WGS) entry which is preliminary data.</text>
</comment>
<dbReference type="RefSeq" id="WP_253969068.1">
    <property type="nucleotide sequence ID" value="NZ_JAMFTH010000007.1"/>
</dbReference>
<evidence type="ECO:0000256" key="1">
    <source>
        <dbReference type="ARBA" id="ARBA00022801"/>
    </source>
</evidence>
<dbReference type="GO" id="GO:0046654">
    <property type="term" value="P:tetrahydrofolate biosynthetic process"/>
    <property type="evidence" value="ECO:0007669"/>
    <property type="project" value="UniProtKB-UniRule"/>
</dbReference>
<feature type="site" description="May be catalytically important" evidence="2">
    <location>
        <position position="156"/>
    </location>
</feature>